<sequence>MKIFDWNWTDYSQPVDVNHVADASAPPITCSLVSTIYANENDTSLTSEERAKKSHEVYDGPSKPSFENNNKYNDLYGIFYSKLNCTFCLHLPEIPLNMASDPQINAQLETTIQMAISESVAHGKIFVTVSKDHFGPIVVENDPIRKRGVLVGDTWEGLMECIQWGAHFPHDSRIASQSVYGAQFVALSGGYIDEIDHGNWFLYSGSCGNDLSGNKRTNKNQSFDKKSERKNEALRLGCEKGYLVRVVRSHTKKRFCYASNAGVRYDGVYRTEKWWRKIGKQGHKVCRYLFVRCDNEPAPWTSELSEDRPYPLPIVEELNNAIDITERNGDPSWGFDDEKDCWLWKKPPPLSKKLVNVNPIDETKIKVDVAKARRVSSKIKDKLLKEFGCNLGHKVLAFPLTTPYAHNFCKVFLEGGLHHHRPTLDPTMVNNRNLSQALATETAVVAETAYELGNLAREEDQTKFFDDKDSSSCKGQGDLEEDWGETYAGKRQPALFVINIASGEVQAVKGIDKSLSVGQGVWAPSSDSAQYLVFVGWAFETRKLGVKYCYNRLCSIYVVKAPP</sequence>
<evidence type="ECO:0000256" key="1">
    <source>
        <dbReference type="ARBA" id="ARBA00010040"/>
    </source>
</evidence>
<evidence type="ECO:0000256" key="2">
    <source>
        <dbReference type="ARBA" id="ARBA00023242"/>
    </source>
</evidence>
<dbReference type="PANTHER" id="PTHR14140:SF27">
    <property type="entry name" value="OS04G0289800 PROTEIN"/>
    <property type="match status" value="1"/>
</dbReference>
<feature type="region of interest" description="Disordered" evidence="4">
    <location>
        <begin position="43"/>
        <end position="63"/>
    </location>
</feature>
<dbReference type="GO" id="GO:0061630">
    <property type="term" value="F:ubiquitin protein ligase activity"/>
    <property type="evidence" value="ECO:0007669"/>
    <property type="project" value="TreeGrafter"/>
</dbReference>
<dbReference type="Gene3D" id="2.30.280.10">
    <property type="entry name" value="SRA-YDG"/>
    <property type="match status" value="1"/>
</dbReference>
<name>A0A9D4W7J3_PEA</name>
<feature type="compositionally biased region" description="Basic and acidic residues" evidence="4">
    <location>
        <begin position="47"/>
        <end position="58"/>
    </location>
</feature>
<dbReference type="InterPro" id="IPR003105">
    <property type="entry name" value="SRA_YDG"/>
</dbReference>
<comment type="similarity">
    <text evidence="1">Belongs to the peptidase S9C family.</text>
</comment>
<feature type="domain" description="YDG" evidence="5">
    <location>
        <begin position="144"/>
        <end position="292"/>
    </location>
</feature>
<dbReference type="EMBL" id="JAMSHJ010000006">
    <property type="protein sequence ID" value="KAI5396482.1"/>
    <property type="molecule type" value="Genomic_DNA"/>
</dbReference>
<comment type="subcellular location">
    <subcellularLocation>
        <location evidence="3">Nucleus</location>
    </subcellularLocation>
</comment>
<dbReference type="InterPro" id="IPR045550">
    <property type="entry name" value="AARE_N"/>
</dbReference>
<comment type="caution">
    <text evidence="6">The sequence shown here is derived from an EMBL/GenBank/DDBJ whole genome shotgun (WGS) entry which is preliminary data.</text>
</comment>
<proteinExistence type="inferred from homology"/>
<dbReference type="PROSITE" id="PS51015">
    <property type="entry name" value="YDG"/>
    <property type="match status" value="1"/>
</dbReference>
<gene>
    <name evidence="6" type="ORF">KIW84_062626</name>
</gene>
<evidence type="ECO:0000313" key="6">
    <source>
        <dbReference type="EMBL" id="KAI5396482.1"/>
    </source>
</evidence>
<organism evidence="6 7">
    <name type="scientific">Pisum sativum</name>
    <name type="common">Garden pea</name>
    <name type="synonym">Lathyrus oleraceus</name>
    <dbReference type="NCBI Taxonomy" id="3888"/>
    <lineage>
        <taxon>Eukaryota</taxon>
        <taxon>Viridiplantae</taxon>
        <taxon>Streptophyta</taxon>
        <taxon>Embryophyta</taxon>
        <taxon>Tracheophyta</taxon>
        <taxon>Spermatophyta</taxon>
        <taxon>Magnoliopsida</taxon>
        <taxon>eudicotyledons</taxon>
        <taxon>Gunneridae</taxon>
        <taxon>Pentapetalae</taxon>
        <taxon>rosids</taxon>
        <taxon>fabids</taxon>
        <taxon>Fabales</taxon>
        <taxon>Fabaceae</taxon>
        <taxon>Papilionoideae</taxon>
        <taxon>50 kb inversion clade</taxon>
        <taxon>NPAAA clade</taxon>
        <taxon>Hologalegina</taxon>
        <taxon>IRL clade</taxon>
        <taxon>Fabeae</taxon>
        <taxon>Lathyrus</taxon>
    </lineage>
</organism>
<dbReference type="Pfam" id="PF19283">
    <property type="entry name" value="APEH_N"/>
    <property type="match status" value="1"/>
</dbReference>
<evidence type="ECO:0000256" key="3">
    <source>
        <dbReference type="PROSITE-ProRule" id="PRU00358"/>
    </source>
</evidence>
<dbReference type="PANTHER" id="PTHR14140">
    <property type="entry name" value="E3 UBIQUITIN-PROTEIN LIGASE UHRF-RELATED"/>
    <property type="match status" value="1"/>
</dbReference>
<accession>A0A9D4W7J3</accession>
<dbReference type="InterPro" id="IPR015947">
    <property type="entry name" value="PUA-like_sf"/>
</dbReference>
<evidence type="ECO:0000259" key="5">
    <source>
        <dbReference type="PROSITE" id="PS51015"/>
    </source>
</evidence>
<keyword evidence="7" id="KW-1185">Reference proteome</keyword>
<dbReference type="GO" id="GO:0005634">
    <property type="term" value="C:nucleus"/>
    <property type="evidence" value="ECO:0007669"/>
    <property type="project" value="UniProtKB-SubCell"/>
</dbReference>
<dbReference type="Gramene" id="Psat06G0262600-T1">
    <property type="protein sequence ID" value="KAI5396482.1"/>
    <property type="gene ID" value="KIW84_062626"/>
</dbReference>
<keyword evidence="2 3" id="KW-0539">Nucleus</keyword>
<evidence type="ECO:0000313" key="7">
    <source>
        <dbReference type="Proteomes" id="UP001058974"/>
    </source>
</evidence>
<evidence type="ECO:0000256" key="4">
    <source>
        <dbReference type="SAM" id="MobiDB-lite"/>
    </source>
</evidence>
<protein>
    <recommendedName>
        <fullName evidence="5">YDG domain-containing protein</fullName>
    </recommendedName>
</protein>
<dbReference type="InterPro" id="IPR045134">
    <property type="entry name" value="UHRF1/2-like"/>
</dbReference>
<dbReference type="AlphaFoldDB" id="A0A9D4W7J3"/>
<dbReference type="SUPFAM" id="SSF88697">
    <property type="entry name" value="PUA domain-like"/>
    <property type="match status" value="1"/>
</dbReference>
<dbReference type="InterPro" id="IPR036987">
    <property type="entry name" value="SRA-YDG_sf"/>
</dbReference>
<dbReference type="SMART" id="SM00466">
    <property type="entry name" value="SRA"/>
    <property type="match status" value="1"/>
</dbReference>
<dbReference type="Pfam" id="PF02182">
    <property type="entry name" value="SAD_SRA"/>
    <property type="match status" value="1"/>
</dbReference>
<dbReference type="GO" id="GO:0016567">
    <property type="term" value="P:protein ubiquitination"/>
    <property type="evidence" value="ECO:0007669"/>
    <property type="project" value="TreeGrafter"/>
</dbReference>
<dbReference type="Proteomes" id="UP001058974">
    <property type="component" value="Chromosome 6"/>
</dbReference>
<dbReference type="GO" id="GO:0044027">
    <property type="term" value="P:negative regulation of gene expression via chromosomal CpG island methylation"/>
    <property type="evidence" value="ECO:0007669"/>
    <property type="project" value="TreeGrafter"/>
</dbReference>
<reference evidence="6 7" key="1">
    <citation type="journal article" date="2022" name="Nat. Genet.">
        <title>Improved pea reference genome and pan-genome highlight genomic features and evolutionary characteristics.</title>
        <authorList>
            <person name="Yang T."/>
            <person name="Liu R."/>
            <person name="Luo Y."/>
            <person name="Hu S."/>
            <person name="Wang D."/>
            <person name="Wang C."/>
            <person name="Pandey M.K."/>
            <person name="Ge S."/>
            <person name="Xu Q."/>
            <person name="Li N."/>
            <person name="Li G."/>
            <person name="Huang Y."/>
            <person name="Saxena R.K."/>
            <person name="Ji Y."/>
            <person name="Li M."/>
            <person name="Yan X."/>
            <person name="He Y."/>
            <person name="Liu Y."/>
            <person name="Wang X."/>
            <person name="Xiang C."/>
            <person name="Varshney R.K."/>
            <person name="Ding H."/>
            <person name="Gao S."/>
            <person name="Zong X."/>
        </authorList>
    </citation>
    <scope>NUCLEOTIDE SEQUENCE [LARGE SCALE GENOMIC DNA]</scope>
    <source>
        <strain evidence="6 7">cv. Zhongwan 6</strain>
    </source>
</reference>